<dbReference type="EC" id="1.4.4.2" evidence="4"/>
<dbReference type="CDD" id="cd00613">
    <property type="entry name" value="GDC-P"/>
    <property type="match status" value="1"/>
</dbReference>
<organism evidence="6 7">
    <name type="scientific">Sulfuritortus calidifontis</name>
    <dbReference type="NCBI Taxonomy" id="1914471"/>
    <lineage>
        <taxon>Bacteria</taxon>
        <taxon>Pseudomonadati</taxon>
        <taxon>Pseudomonadota</taxon>
        <taxon>Betaproteobacteria</taxon>
        <taxon>Nitrosomonadales</taxon>
        <taxon>Thiobacillaceae</taxon>
        <taxon>Sulfuritortus</taxon>
    </lineage>
</organism>
<feature type="domain" description="Glycine cleavage system P-protein N-terminal" evidence="5">
    <location>
        <begin position="3"/>
        <end position="442"/>
    </location>
</feature>
<dbReference type="SUPFAM" id="SSF53383">
    <property type="entry name" value="PLP-dependent transferases"/>
    <property type="match status" value="1"/>
</dbReference>
<evidence type="ECO:0000313" key="6">
    <source>
        <dbReference type="EMBL" id="TCS71296.1"/>
    </source>
</evidence>
<dbReference type="GO" id="GO:0004375">
    <property type="term" value="F:glycine dehydrogenase (decarboxylating) activity"/>
    <property type="evidence" value="ECO:0007669"/>
    <property type="project" value="UniProtKB-EC"/>
</dbReference>
<evidence type="ECO:0000259" key="5">
    <source>
        <dbReference type="Pfam" id="PF02347"/>
    </source>
</evidence>
<dbReference type="InterPro" id="IPR049315">
    <property type="entry name" value="GDC-P_N"/>
</dbReference>
<comment type="subunit">
    <text evidence="4">The glycine cleavage system is composed of four proteins: P, T, L and H. In this organism, the P 'protein' is a heterodimer of two subunits.</text>
</comment>
<name>A0A4R3JXA5_9PROT</name>
<dbReference type="NCBIfam" id="NF001696">
    <property type="entry name" value="PRK00451.1"/>
    <property type="match status" value="1"/>
</dbReference>
<dbReference type="EMBL" id="SLZY01000010">
    <property type="protein sequence ID" value="TCS71296.1"/>
    <property type="molecule type" value="Genomic_DNA"/>
</dbReference>
<comment type="function">
    <text evidence="1 4">The glycine cleavage system catalyzes the degradation of glycine. The P protein binds the alpha-amino group of glycine through its pyridoxal phosphate cofactor; CO(2) is released and the remaining methylamine moiety is then transferred to the lipoamide cofactor of the H protein.</text>
</comment>
<dbReference type="PIRSF" id="PIRSF006815">
    <property type="entry name" value="GcvPA"/>
    <property type="match status" value="1"/>
</dbReference>
<proteinExistence type="inferred from homology"/>
<accession>A0A4R3JXA5</accession>
<dbReference type="RefSeq" id="WP_126463187.1">
    <property type="nucleotide sequence ID" value="NZ_AP018721.1"/>
</dbReference>
<reference evidence="6 7" key="1">
    <citation type="submission" date="2019-03" db="EMBL/GenBank/DDBJ databases">
        <title>Genomic Encyclopedia of Type Strains, Phase IV (KMG-IV): sequencing the most valuable type-strain genomes for metagenomic binning, comparative biology and taxonomic classification.</title>
        <authorList>
            <person name="Goeker M."/>
        </authorList>
    </citation>
    <scope>NUCLEOTIDE SEQUENCE [LARGE SCALE GENOMIC DNA]</scope>
    <source>
        <strain evidence="6 7">DSM 103923</strain>
    </source>
</reference>
<gene>
    <name evidence="4" type="primary">gcvPA</name>
    <name evidence="6" type="ORF">EDC61_11021</name>
</gene>
<dbReference type="PANTHER" id="PTHR42806:SF1">
    <property type="entry name" value="GLYCINE DEHYDROGENASE (DECARBOXYLATING)"/>
    <property type="match status" value="1"/>
</dbReference>
<comment type="catalytic activity">
    <reaction evidence="3 4">
        <text>N(6)-[(R)-lipoyl]-L-lysyl-[glycine-cleavage complex H protein] + glycine + H(+) = N(6)-[(R)-S(8)-aminomethyldihydrolipoyl]-L-lysyl-[glycine-cleavage complex H protein] + CO2</text>
        <dbReference type="Rhea" id="RHEA:24304"/>
        <dbReference type="Rhea" id="RHEA-COMP:10494"/>
        <dbReference type="Rhea" id="RHEA-COMP:10495"/>
        <dbReference type="ChEBI" id="CHEBI:15378"/>
        <dbReference type="ChEBI" id="CHEBI:16526"/>
        <dbReference type="ChEBI" id="CHEBI:57305"/>
        <dbReference type="ChEBI" id="CHEBI:83099"/>
        <dbReference type="ChEBI" id="CHEBI:83143"/>
        <dbReference type="EC" id="1.4.4.2"/>
    </reaction>
</comment>
<dbReference type="Gene3D" id="3.40.640.10">
    <property type="entry name" value="Type I PLP-dependent aspartate aminotransferase-like (Major domain)"/>
    <property type="match status" value="1"/>
</dbReference>
<dbReference type="GO" id="GO:0019464">
    <property type="term" value="P:glycine decarboxylation via glycine cleavage system"/>
    <property type="evidence" value="ECO:0007669"/>
    <property type="project" value="UniProtKB-UniRule"/>
</dbReference>
<keyword evidence="7" id="KW-1185">Reference proteome</keyword>
<comment type="caution">
    <text evidence="6">The sequence shown here is derived from an EMBL/GenBank/DDBJ whole genome shotgun (WGS) entry which is preliminary data.</text>
</comment>
<evidence type="ECO:0000256" key="1">
    <source>
        <dbReference type="ARBA" id="ARBA00003788"/>
    </source>
</evidence>
<protein>
    <recommendedName>
        <fullName evidence="4">Probable glycine dehydrogenase (decarboxylating) subunit 1</fullName>
        <ecNumber evidence="4">1.4.4.2</ecNumber>
    </recommendedName>
    <alternativeName>
        <fullName evidence="4">Glycine cleavage system P-protein subunit 1</fullName>
    </alternativeName>
    <alternativeName>
        <fullName evidence="4">Glycine decarboxylase subunit 1</fullName>
    </alternativeName>
    <alternativeName>
        <fullName evidence="4">Glycine dehydrogenase (aminomethyl-transferring) subunit 1</fullName>
    </alternativeName>
</protein>
<dbReference type="InterPro" id="IPR023010">
    <property type="entry name" value="GcvPA"/>
</dbReference>
<dbReference type="GO" id="GO:0009116">
    <property type="term" value="P:nucleoside metabolic process"/>
    <property type="evidence" value="ECO:0007669"/>
    <property type="project" value="InterPro"/>
</dbReference>
<dbReference type="AlphaFoldDB" id="A0A4R3JXA5"/>
<dbReference type="Pfam" id="PF02347">
    <property type="entry name" value="GDC-P"/>
    <property type="match status" value="1"/>
</dbReference>
<dbReference type="Gene3D" id="3.90.1150.10">
    <property type="entry name" value="Aspartate Aminotransferase, domain 1"/>
    <property type="match status" value="1"/>
</dbReference>
<evidence type="ECO:0000313" key="7">
    <source>
        <dbReference type="Proteomes" id="UP000295135"/>
    </source>
</evidence>
<dbReference type="PANTHER" id="PTHR42806">
    <property type="entry name" value="GLYCINE CLEAVAGE SYSTEM P-PROTEIN"/>
    <property type="match status" value="1"/>
</dbReference>
<dbReference type="InterPro" id="IPR015422">
    <property type="entry name" value="PyrdxlP-dep_Trfase_small"/>
</dbReference>
<dbReference type="InterPro" id="IPR020581">
    <property type="entry name" value="GDC_P"/>
</dbReference>
<evidence type="ECO:0000256" key="3">
    <source>
        <dbReference type="ARBA" id="ARBA00049026"/>
    </source>
</evidence>
<comment type="similarity">
    <text evidence="4">Belongs to the GcvP family. N-terminal subunit subfamily.</text>
</comment>
<dbReference type="InterPro" id="IPR015421">
    <property type="entry name" value="PyrdxlP-dep_Trfase_major"/>
</dbReference>
<keyword evidence="2 4" id="KW-0560">Oxidoreductase</keyword>
<dbReference type="HAMAP" id="MF_00712">
    <property type="entry name" value="GcvPA"/>
    <property type="match status" value="1"/>
</dbReference>
<evidence type="ECO:0000256" key="2">
    <source>
        <dbReference type="ARBA" id="ARBA00023002"/>
    </source>
</evidence>
<dbReference type="Proteomes" id="UP000295135">
    <property type="component" value="Unassembled WGS sequence"/>
</dbReference>
<sequence length="463" mass="49309">MPFIPHTEEDVAAMLASIGAKSIEELFDEIPAELKCGGLEAVPAGEPEMAVTRLMHERAAQDGFYLNFIGAGAYEHHIPAAVWQIVSRGEFYSAYTPYQAEASQGTLQLIYEYQTMMTRLTGLDVSNASLYDGASGLAEAVLMAVRAAKNGSRRVLVPAALHPRYRAVTRAVVKNQNIELVEVPFDPASGTTPVEALAPYAGQAAAGLVIPQPNFFGGLEAVDTLTDWAHSNNMLAIAVVNPLSLALLKAPGSWGGQGADICVGDGQPLGVPLASGGPYFGFMTCKQALARQMPGRIVGRTVDRDGKSGFVLTLQAREQHIRRSKATSNICTNQGLLVTAATIHMSLLGAEGLRRVALASHANTKALVEKLSAIPGVSRAHNGPFFHEAVLRLGSDAGEVLRALRAQGILGGYALGRDYSGMDDAILVCATETKTAGDLDRYAQQLERILSRRREAPPCAYKS</sequence>
<dbReference type="InterPro" id="IPR015424">
    <property type="entry name" value="PyrdxlP-dep_Trfase"/>
</dbReference>
<evidence type="ECO:0000256" key="4">
    <source>
        <dbReference type="HAMAP-Rule" id="MF_00712"/>
    </source>
</evidence>
<dbReference type="OrthoDB" id="9801272at2"/>